<dbReference type="InterPro" id="IPR016089">
    <property type="entry name" value="Chalcone_isomerase_bundle_sf"/>
</dbReference>
<evidence type="ECO:0000313" key="9">
    <source>
        <dbReference type="EMBL" id="OMP02719.1"/>
    </source>
</evidence>
<evidence type="ECO:0000256" key="3">
    <source>
        <dbReference type="ARBA" id="ARBA00023235"/>
    </source>
</evidence>
<dbReference type="PANTHER" id="PTHR28039:SF8">
    <property type="entry name" value="CHALCONE--FLAVANONE ISOMERASE 1-RELATED"/>
    <property type="match status" value="1"/>
</dbReference>
<comment type="pathway">
    <text evidence="1">Secondary metabolite biosynthesis; flavonoid biosynthesis.</text>
</comment>
<dbReference type="EMBL" id="AWUE01014593">
    <property type="protein sequence ID" value="OMP02719.1"/>
    <property type="molecule type" value="Genomic_DNA"/>
</dbReference>
<dbReference type="Gene3D" id="1.10.890.20">
    <property type="match status" value="2"/>
</dbReference>
<organism evidence="9 10">
    <name type="scientific">Corchorus olitorius</name>
    <dbReference type="NCBI Taxonomy" id="93759"/>
    <lineage>
        <taxon>Eukaryota</taxon>
        <taxon>Viridiplantae</taxon>
        <taxon>Streptophyta</taxon>
        <taxon>Embryophyta</taxon>
        <taxon>Tracheophyta</taxon>
        <taxon>Spermatophyta</taxon>
        <taxon>Magnoliopsida</taxon>
        <taxon>eudicotyledons</taxon>
        <taxon>Gunneridae</taxon>
        <taxon>Pentapetalae</taxon>
        <taxon>rosids</taxon>
        <taxon>malvids</taxon>
        <taxon>Malvales</taxon>
        <taxon>Malvaceae</taxon>
        <taxon>Grewioideae</taxon>
        <taxon>Apeibeae</taxon>
        <taxon>Corchorus</taxon>
    </lineage>
</organism>
<dbReference type="Gene3D" id="3.50.70.10">
    <property type="match status" value="2"/>
</dbReference>
<name>A0A1R3K6L8_9ROSI</name>
<evidence type="ECO:0000256" key="2">
    <source>
        <dbReference type="ARBA" id="ARBA00007166"/>
    </source>
</evidence>
<proteinExistence type="inferred from homology"/>
<comment type="caution">
    <text evidence="9">The sequence shown here is derived from an EMBL/GenBank/DDBJ whole genome shotgun (WGS) entry which is preliminary data.</text>
</comment>
<evidence type="ECO:0000256" key="4">
    <source>
        <dbReference type="ARBA" id="ARBA00023241"/>
    </source>
</evidence>
<keyword evidence="4" id="KW-0284">Flavonoid biosynthesis</keyword>
<evidence type="ECO:0000256" key="7">
    <source>
        <dbReference type="RuleBase" id="RU361158"/>
    </source>
</evidence>
<dbReference type="OrthoDB" id="1903537at2759"/>
<evidence type="ECO:0000256" key="5">
    <source>
        <dbReference type="ARBA" id="ARBA00025429"/>
    </source>
</evidence>
<feature type="domain" description="Chalcone isomerase" evidence="8">
    <location>
        <begin position="241"/>
        <end position="443"/>
    </location>
</feature>
<keyword evidence="3 9" id="KW-0413">Isomerase</keyword>
<dbReference type="PANTHER" id="PTHR28039">
    <property type="entry name" value="CHALCONE--FLAVONONE ISOMERASE 1-RELATED"/>
    <property type="match status" value="1"/>
</dbReference>
<accession>A0A1R3K6L8</accession>
<evidence type="ECO:0000256" key="6">
    <source>
        <dbReference type="ARBA" id="ARBA00034056"/>
    </source>
</evidence>
<dbReference type="InterPro" id="IPR044164">
    <property type="entry name" value="CFI"/>
</dbReference>
<feature type="domain" description="Chalcone isomerase" evidence="8">
    <location>
        <begin position="12"/>
        <end position="214"/>
    </location>
</feature>
<evidence type="ECO:0000259" key="8">
    <source>
        <dbReference type="Pfam" id="PF02431"/>
    </source>
</evidence>
<comment type="function">
    <text evidence="5">Catalyzes the intramolecular cyclization of bicyclic chalcones into tricyclic (S)-flavanones. Responsible for the isomerization of 4,2',4',6'-tetrahydroxychalcone (also termed chalcone) into naringenin.</text>
</comment>
<dbReference type="GO" id="GO:0009813">
    <property type="term" value="P:flavonoid biosynthetic process"/>
    <property type="evidence" value="ECO:0007669"/>
    <property type="project" value="UniProtKB-UniPathway"/>
</dbReference>
<dbReference type="InterPro" id="IPR016088">
    <property type="entry name" value="Chalcone_isomerase_3-sand"/>
</dbReference>
<sequence length="456" mass="48838">MSTSRSVTGIQIENVAFSPTVKPPGSTKTLFLGGAGERGLEIQGKFIKFTAIGVYLEDNAVDCLATKWKGKSDGELTESVEFFRDIVTGAFEKFIRVTMILPLTGQQYSEKVAENCVAIWKSLGLYTDEEAKAIEKFVEVFKNENFPPGSSILFTISAQGSLTIGFSQDSSVPEVGTTVIENKLLANSVLESIIGKAGVSPAAKQSLASRLPALFNDSANQKASANGNPEFKPPSVTAIQVENVTFPSTVKPPGSTKTLFLGGAGERGLEIQGKFIKFTAIGVYLEDNAVECLGVKWKGKNTEELTESIEFFRDIITGAFEKFIRVTMILPLTGQQYSEKVAENCVAIWKSLGLYTDEEAKAIEKFVEVFKNENFPPGSSILFTISAQGSLTIGFSKDSSVPESGAAVIDNKLLANSVLESIIGKGGVSPAAKQSLASRLPELFNGAAVNGKTESE</sequence>
<gene>
    <name evidence="9" type="ORF">COLO4_10881</name>
</gene>
<comment type="catalytic activity">
    <reaction evidence="6">
        <text>a chalcone = a flavanone.</text>
        <dbReference type="EC" id="5.5.1.6"/>
    </reaction>
</comment>
<dbReference type="UniPathway" id="UPA00154"/>
<comment type="similarity">
    <text evidence="2 7">Belongs to the chalcone isomerase family.</text>
</comment>
<reference evidence="10" key="1">
    <citation type="submission" date="2013-09" db="EMBL/GenBank/DDBJ databases">
        <title>Corchorus olitorius genome sequencing.</title>
        <authorList>
            <person name="Alam M."/>
            <person name="Haque M.S."/>
            <person name="Islam M.S."/>
            <person name="Emdad E.M."/>
            <person name="Islam M.M."/>
            <person name="Ahmed B."/>
            <person name="Halim A."/>
            <person name="Hossen Q.M.M."/>
            <person name="Hossain M.Z."/>
            <person name="Ahmed R."/>
            <person name="Khan M.M."/>
            <person name="Islam R."/>
            <person name="Rashid M.M."/>
            <person name="Khan S.A."/>
            <person name="Rahman M.S."/>
            <person name="Alam M."/>
            <person name="Yahiya A.S."/>
            <person name="Khan M.S."/>
            <person name="Azam M.S."/>
            <person name="Haque T."/>
            <person name="Lashkar M.Z.H."/>
            <person name="Akhand A.I."/>
            <person name="Morshed G."/>
            <person name="Roy S."/>
            <person name="Uddin K.S."/>
            <person name="Rabeya T."/>
            <person name="Hossain A.S."/>
            <person name="Chowdhury A."/>
            <person name="Snigdha A.R."/>
            <person name="Mortoza M.S."/>
            <person name="Matin S.A."/>
            <person name="Hoque S.M.E."/>
            <person name="Islam M.K."/>
            <person name="Roy D.K."/>
            <person name="Haider R."/>
            <person name="Moosa M.M."/>
            <person name="Elias S.M."/>
            <person name="Hasan A.M."/>
            <person name="Jahan S."/>
            <person name="Shafiuddin M."/>
            <person name="Mahmood N."/>
            <person name="Shommy N.S."/>
        </authorList>
    </citation>
    <scope>NUCLEOTIDE SEQUENCE [LARGE SCALE GENOMIC DNA]</scope>
    <source>
        <strain evidence="10">cv. O-4</strain>
    </source>
</reference>
<dbReference type="GO" id="GO:0045430">
    <property type="term" value="F:chalcone isomerase activity"/>
    <property type="evidence" value="ECO:0007669"/>
    <property type="project" value="UniProtKB-EC"/>
</dbReference>
<dbReference type="Proteomes" id="UP000187203">
    <property type="component" value="Unassembled WGS sequence"/>
</dbReference>
<dbReference type="STRING" id="93759.A0A1R3K6L8"/>
<dbReference type="AlphaFoldDB" id="A0A1R3K6L8"/>
<dbReference type="Pfam" id="PF02431">
    <property type="entry name" value="Chalcone"/>
    <property type="match status" value="2"/>
</dbReference>
<dbReference type="InterPro" id="IPR036298">
    <property type="entry name" value="Chalcone_isomerase_sf"/>
</dbReference>
<keyword evidence="10" id="KW-1185">Reference proteome</keyword>
<dbReference type="SUPFAM" id="SSF54626">
    <property type="entry name" value="Chalcone isomerase"/>
    <property type="match status" value="2"/>
</dbReference>
<protein>
    <recommendedName>
        <fullName evidence="7">Chalcone-flavonone isomerase family protein</fullName>
    </recommendedName>
</protein>
<evidence type="ECO:0000256" key="1">
    <source>
        <dbReference type="ARBA" id="ARBA00004966"/>
    </source>
</evidence>
<evidence type="ECO:0000313" key="10">
    <source>
        <dbReference type="Proteomes" id="UP000187203"/>
    </source>
</evidence>
<dbReference type="InterPro" id="IPR016087">
    <property type="entry name" value="Chalcone_isomerase"/>
</dbReference>